<protein>
    <submittedName>
        <fullName evidence="2">Uncharacterized protein</fullName>
    </submittedName>
</protein>
<feature type="non-terminal residue" evidence="2">
    <location>
        <position position="149"/>
    </location>
</feature>
<evidence type="ECO:0000313" key="2">
    <source>
        <dbReference type="EMBL" id="JAG47914.1"/>
    </source>
</evidence>
<name>A0A0K8S412_LYGHE</name>
<organism evidence="2">
    <name type="scientific">Lygus hesperus</name>
    <name type="common">Western plant bug</name>
    <dbReference type="NCBI Taxonomy" id="30085"/>
    <lineage>
        <taxon>Eukaryota</taxon>
        <taxon>Metazoa</taxon>
        <taxon>Ecdysozoa</taxon>
        <taxon>Arthropoda</taxon>
        <taxon>Hexapoda</taxon>
        <taxon>Insecta</taxon>
        <taxon>Pterygota</taxon>
        <taxon>Neoptera</taxon>
        <taxon>Paraneoptera</taxon>
        <taxon>Hemiptera</taxon>
        <taxon>Heteroptera</taxon>
        <taxon>Panheteroptera</taxon>
        <taxon>Cimicomorpha</taxon>
        <taxon>Miridae</taxon>
        <taxon>Mirini</taxon>
        <taxon>Lygus</taxon>
    </lineage>
</organism>
<dbReference type="EMBL" id="GBRD01017913">
    <property type="protein sequence ID" value="JAG47914.1"/>
    <property type="molecule type" value="Transcribed_RNA"/>
</dbReference>
<dbReference type="AlphaFoldDB" id="A0A0K8S412"/>
<reference evidence="2" key="1">
    <citation type="submission" date="2014-09" db="EMBL/GenBank/DDBJ databases">
        <authorList>
            <person name="Magalhaes I.L.F."/>
            <person name="Oliveira U."/>
            <person name="Santos F.R."/>
            <person name="Vidigal T.H.D.A."/>
            <person name="Brescovit A.D."/>
            <person name="Santos A.J."/>
        </authorList>
    </citation>
    <scope>NUCLEOTIDE SEQUENCE</scope>
</reference>
<feature type="region of interest" description="Disordered" evidence="1">
    <location>
        <begin position="1"/>
        <end position="102"/>
    </location>
</feature>
<feature type="compositionally biased region" description="Basic and acidic residues" evidence="1">
    <location>
        <begin position="25"/>
        <end position="34"/>
    </location>
</feature>
<evidence type="ECO:0000256" key="1">
    <source>
        <dbReference type="SAM" id="MobiDB-lite"/>
    </source>
</evidence>
<feature type="region of interest" description="Disordered" evidence="1">
    <location>
        <begin position="114"/>
        <end position="149"/>
    </location>
</feature>
<proteinExistence type="predicted"/>
<feature type="compositionally biased region" description="Pro residues" evidence="1">
    <location>
        <begin position="41"/>
        <end position="69"/>
    </location>
</feature>
<accession>A0A0K8S412</accession>
<sequence>MGRRNSAGRPKPWTQFAEEAIGSPKESRKVREEPPNESQTVPPPLPPRGAPPPPQKAPPAPQKAPPAPPQWVMFDEQPERRRAPKRITTLPARHPQTTPSPVYTYVNPEECSCECHESQPKSNSGQCSKNDSESCSFKKGSRTDKRYRT</sequence>
<feature type="compositionally biased region" description="Polar residues" evidence="1">
    <location>
        <begin position="120"/>
        <end position="135"/>
    </location>
</feature>